<dbReference type="GO" id="GO:0003735">
    <property type="term" value="F:structural constituent of ribosome"/>
    <property type="evidence" value="ECO:0007669"/>
    <property type="project" value="InterPro"/>
</dbReference>
<dbReference type="SMART" id="SM01397">
    <property type="entry name" value="Ribosomal_S3Ae"/>
    <property type="match status" value="1"/>
</dbReference>
<dbReference type="GO" id="GO:1990904">
    <property type="term" value="C:ribonucleoprotein complex"/>
    <property type="evidence" value="ECO:0007669"/>
    <property type="project" value="UniProtKB-KW"/>
</dbReference>
<feature type="region of interest" description="Disordered" evidence="3">
    <location>
        <begin position="303"/>
        <end position="322"/>
    </location>
</feature>
<feature type="domain" description="SAP" evidence="4">
    <location>
        <begin position="290"/>
        <end position="322"/>
    </location>
</feature>
<dbReference type="SMART" id="SM00513">
    <property type="entry name" value="SAP"/>
    <property type="match status" value="1"/>
</dbReference>
<dbReference type="InterPro" id="IPR003034">
    <property type="entry name" value="SAP_dom"/>
</dbReference>
<feature type="compositionally biased region" description="Acidic residues" evidence="3">
    <location>
        <begin position="240"/>
        <end position="289"/>
    </location>
</feature>
<evidence type="ECO:0000256" key="3">
    <source>
        <dbReference type="SAM" id="MobiDB-lite"/>
    </source>
</evidence>
<accession>A4GI78</accession>
<protein>
    <submittedName>
        <fullName evidence="5">Ribosomal protein S3AE</fullName>
    </submittedName>
</protein>
<name>A4GI78_9BACT</name>
<dbReference type="PROSITE" id="PS50800">
    <property type="entry name" value="SAP"/>
    <property type="match status" value="1"/>
</dbReference>
<dbReference type="Pfam" id="PF01015">
    <property type="entry name" value="Ribosomal_S3Ae"/>
    <property type="match status" value="1"/>
</dbReference>
<dbReference type="HAMAP" id="MF_00359">
    <property type="entry name" value="Ribosomal_eS1"/>
    <property type="match status" value="1"/>
</dbReference>
<dbReference type="SUPFAM" id="SSF68906">
    <property type="entry name" value="SAP domain"/>
    <property type="match status" value="1"/>
</dbReference>
<evidence type="ECO:0000256" key="1">
    <source>
        <dbReference type="ARBA" id="ARBA00022980"/>
    </source>
</evidence>
<dbReference type="GO" id="GO:0006412">
    <property type="term" value="P:translation"/>
    <property type="evidence" value="ECO:0007669"/>
    <property type="project" value="InterPro"/>
</dbReference>
<evidence type="ECO:0000259" key="4">
    <source>
        <dbReference type="PROSITE" id="PS50800"/>
    </source>
</evidence>
<keyword evidence="1 5" id="KW-0689">Ribosomal protein</keyword>
<dbReference type="Pfam" id="PF02037">
    <property type="entry name" value="SAP"/>
    <property type="match status" value="1"/>
</dbReference>
<dbReference type="InterPro" id="IPR001593">
    <property type="entry name" value="Ribosomal_eS1"/>
</dbReference>
<dbReference type="GO" id="GO:0005840">
    <property type="term" value="C:ribosome"/>
    <property type="evidence" value="ECO:0007669"/>
    <property type="project" value="UniProtKB-KW"/>
</dbReference>
<evidence type="ECO:0000313" key="5">
    <source>
        <dbReference type="EMBL" id="ABL97789.1"/>
    </source>
</evidence>
<keyword evidence="2" id="KW-0687">Ribonucleoprotein</keyword>
<reference evidence="5" key="1">
    <citation type="journal article" date="2007" name="Environ. Microbiol.">
        <title>Proteorhodopsin photosystem gene clusters exhibit co-evolutionary trends and shared ancestry among diverse marine microbial phyla.</title>
        <authorList>
            <person name="McCarren J."/>
            <person name="Delong E.F."/>
        </authorList>
    </citation>
    <scope>NUCLEOTIDE SEQUENCE</scope>
</reference>
<evidence type="ECO:0000256" key="2">
    <source>
        <dbReference type="ARBA" id="ARBA00023274"/>
    </source>
</evidence>
<proteinExistence type="inferred from homology"/>
<sequence>MSDMAKKMSAKARAAARKQRDKWKTKRWYTIRAPRHPWNYQNIGETIGESDEHIIGRIYEMTQQEFNGDFTKMHVMLRFRVSETVGQDALTTFVGHHHQTNHIRRQIRRYRGKIDDVIDVVTEDGYLVRIKPLIITQKRVQTSVKQSIRAKTRDVLLGYVAKTTYDALQVAMLDGSLETEIQNQIKTIYPCRSVVIRKSQLLQEGVKMEEGPTLDEIHAEEARKEAEIKAKKAAALAEAMAEEQAEDDYDEEDSTDEVVEEVAEAEETPAEEVTEEEAPAEEPSSDDVDYSSMTVAELKDLLKAAGKPVSGKKAELIERLQE</sequence>
<feature type="compositionally biased region" description="Basic and acidic residues" evidence="3">
    <location>
        <begin position="312"/>
        <end position="322"/>
    </location>
</feature>
<feature type="region of interest" description="Disordered" evidence="3">
    <location>
        <begin position="237"/>
        <end position="292"/>
    </location>
</feature>
<dbReference type="AlphaFoldDB" id="A4GI78"/>
<dbReference type="InterPro" id="IPR030838">
    <property type="entry name" value="Ribosomal_eS1_arc"/>
</dbReference>
<dbReference type="Gene3D" id="1.10.720.30">
    <property type="entry name" value="SAP domain"/>
    <property type="match status" value="1"/>
</dbReference>
<organism evidence="5">
    <name type="scientific">uncultured marine bacterium HF10_29C11</name>
    <dbReference type="NCBI Taxonomy" id="415445"/>
    <lineage>
        <taxon>Bacteria</taxon>
        <taxon>environmental samples</taxon>
    </lineage>
</organism>
<dbReference type="InterPro" id="IPR036361">
    <property type="entry name" value="SAP_dom_sf"/>
</dbReference>
<dbReference type="EMBL" id="EF089401">
    <property type="protein sequence ID" value="ABL97789.1"/>
    <property type="molecule type" value="Genomic_DNA"/>
</dbReference>
<gene>
    <name evidence="5" type="ORF">ALOHA_HF1029C11.0016</name>
</gene>